<feature type="non-terminal residue" evidence="1">
    <location>
        <position position="79"/>
    </location>
</feature>
<evidence type="ECO:0000313" key="2">
    <source>
        <dbReference type="Proteomes" id="UP001634394"/>
    </source>
</evidence>
<name>A0ABD3VKB4_SINWO</name>
<dbReference type="Proteomes" id="UP001634394">
    <property type="component" value="Unassembled WGS sequence"/>
</dbReference>
<dbReference type="EMBL" id="JBJQND010000011">
    <property type="protein sequence ID" value="KAL3861676.1"/>
    <property type="molecule type" value="Genomic_DNA"/>
</dbReference>
<dbReference type="AlphaFoldDB" id="A0ABD3VKB4"/>
<reference evidence="1 2" key="1">
    <citation type="submission" date="2024-11" db="EMBL/GenBank/DDBJ databases">
        <title>Chromosome-level genome assembly of the freshwater bivalve Anodonta woodiana.</title>
        <authorList>
            <person name="Chen X."/>
        </authorList>
    </citation>
    <scope>NUCLEOTIDE SEQUENCE [LARGE SCALE GENOMIC DNA]</scope>
    <source>
        <strain evidence="1">MN2024</strain>
        <tissue evidence="1">Gills</tissue>
    </source>
</reference>
<gene>
    <name evidence="1" type="ORF">ACJMK2_007700</name>
</gene>
<evidence type="ECO:0000313" key="1">
    <source>
        <dbReference type="EMBL" id="KAL3861676.1"/>
    </source>
</evidence>
<accession>A0ABD3VKB4</accession>
<protein>
    <submittedName>
        <fullName evidence="1">Uncharacterized protein</fullName>
    </submittedName>
</protein>
<organism evidence="1 2">
    <name type="scientific">Sinanodonta woodiana</name>
    <name type="common">Chinese pond mussel</name>
    <name type="synonym">Anodonta woodiana</name>
    <dbReference type="NCBI Taxonomy" id="1069815"/>
    <lineage>
        <taxon>Eukaryota</taxon>
        <taxon>Metazoa</taxon>
        <taxon>Spiralia</taxon>
        <taxon>Lophotrochozoa</taxon>
        <taxon>Mollusca</taxon>
        <taxon>Bivalvia</taxon>
        <taxon>Autobranchia</taxon>
        <taxon>Heteroconchia</taxon>
        <taxon>Palaeoheterodonta</taxon>
        <taxon>Unionida</taxon>
        <taxon>Unionoidea</taxon>
        <taxon>Unionidae</taxon>
        <taxon>Unioninae</taxon>
        <taxon>Sinanodonta</taxon>
    </lineage>
</organism>
<sequence>TTVETIGLTDVTTRLGHDQRTLSDSDLSDRLFFLLKRKSQPQTLDVKRSFDLDPNVDVYPGRQLNDGRSIPETNTVEHE</sequence>
<keyword evidence="2" id="KW-1185">Reference proteome</keyword>
<comment type="caution">
    <text evidence="1">The sequence shown here is derived from an EMBL/GenBank/DDBJ whole genome shotgun (WGS) entry which is preliminary data.</text>
</comment>
<feature type="non-terminal residue" evidence="1">
    <location>
        <position position="1"/>
    </location>
</feature>
<proteinExistence type="predicted"/>